<accession>A0A2T9Y5U9</accession>
<proteinExistence type="predicted"/>
<dbReference type="InterPro" id="IPR034600">
    <property type="entry name" value="Ribosomal_bL31m"/>
</dbReference>
<sequence>MRGTQICLKTKTLAKMWRPRPESTSELAYPSFPALPEIFRQRVVLSDGSTFTIRSTSPRAILKLSKDTRNHPLWNPQNQYDLNDEGGHLSRFQKRFGDYGNLDDLES</sequence>
<keyword evidence="1" id="KW-0689">Ribosomal protein</keyword>
<dbReference type="PANTHER" id="PTHR28174:SF1">
    <property type="entry name" value="LARGE RIBOSOMAL SUBUNIT PROTEIN BL31M"/>
    <property type="match status" value="1"/>
</dbReference>
<dbReference type="GO" id="GO:0032543">
    <property type="term" value="P:mitochondrial translation"/>
    <property type="evidence" value="ECO:0007669"/>
    <property type="project" value="InterPro"/>
</dbReference>
<name>A0A2T9Y5U9_9FUNG</name>
<dbReference type="AlphaFoldDB" id="A0A2T9Y5U9"/>
<organism evidence="4 5">
    <name type="scientific">Furculomyces boomerangus</name>
    <dbReference type="NCBI Taxonomy" id="61424"/>
    <lineage>
        <taxon>Eukaryota</taxon>
        <taxon>Fungi</taxon>
        <taxon>Fungi incertae sedis</taxon>
        <taxon>Zoopagomycota</taxon>
        <taxon>Kickxellomycotina</taxon>
        <taxon>Harpellomycetes</taxon>
        <taxon>Harpellales</taxon>
        <taxon>Harpellaceae</taxon>
        <taxon>Furculomyces</taxon>
    </lineage>
</organism>
<dbReference type="Proteomes" id="UP000245699">
    <property type="component" value="Unassembled WGS sequence"/>
</dbReference>
<dbReference type="Gene3D" id="6.20.130.10">
    <property type="match status" value="1"/>
</dbReference>
<evidence type="ECO:0000256" key="1">
    <source>
        <dbReference type="ARBA" id="ARBA00022980"/>
    </source>
</evidence>
<dbReference type="GO" id="GO:0005762">
    <property type="term" value="C:mitochondrial large ribosomal subunit"/>
    <property type="evidence" value="ECO:0007669"/>
    <property type="project" value="InterPro"/>
</dbReference>
<keyword evidence="5" id="KW-1185">Reference proteome</keyword>
<dbReference type="InterPro" id="IPR034704">
    <property type="entry name" value="Ribosomal_bL28/bL31-like_sf"/>
</dbReference>
<evidence type="ECO:0000313" key="4">
    <source>
        <dbReference type="EMBL" id="PVU87710.1"/>
    </source>
</evidence>
<protein>
    <recommendedName>
        <fullName evidence="3">Ribosomal protein bL31m N-terminal domain-containing protein</fullName>
    </recommendedName>
</protein>
<evidence type="ECO:0000313" key="5">
    <source>
        <dbReference type="Proteomes" id="UP000245699"/>
    </source>
</evidence>
<dbReference type="OrthoDB" id="5587740at2759"/>
<evidence type="ECO:0000259" key="3">
    <source>
        <dbReference type="Pfam" id="PF21492"/>
    </source>
</evidence>
<keyword evidence="2" id="KW-0687">Ribonucleoprotein</keyword>
<gene>
    <name evidence="4" type="ORF">BB559_005923</name>
</gene>
<dbReference type="PANTHER" id="PTHR28174">
    <property type="entry name" value="54S RIBOSOMAL PROTEIN L36, MITOCHONDRIAL"/>
    <property type="match status" value="1"/>
</dbReference>
<evidence type="ECO:0000256" key="2">
    <source>
        <dbReference type="ARBA" id="ARBA00023274"/>
    </source>
</evidence>
<dbReference type="SUPFAM" id="SSF143800">
    <property type="entry name" value="L28p-like"/>
    <property type="match status" value="1"/>
</dbReference>
<dbReference type="STRING" id="61424.A0A2T9Y5U9"/>
<dbReference type="Pfam" id="PF21492">
    <property type="entry name" value="bL31_N"/>
    <property type="match status" value="1"/>
</dbReference>
<dbReference type="EMBL" id="MBFT01000704">
    <property type="protein sequence ID" value="PVU87710.1"/>
    <property type="molecule type" value="Genomic_DNA"/>
</dbReference>
<feature type="domain" description="Ribosomal protein bL31m N-terminal" evidence="3">
    <location>
        <begin position="33"/>
        <end position="76"/>
    </location>
</feature>
<comment type="caution">
    <text evidence="4">The sequence shown here is derived from an EMBL/GenBank/DDBJ whole genome shotgun (WGS) entry which is preliminary data.</text>
</comment>
<reference evidence="4 5" key="1">
    <citation type="journal article" date="2018" name="MBio">
        <title>Comparative Genomics Reveals the Core Gene Toolbox for the Fungus-Insect Symbiosis.</title>
        <authorList>
            <person name="Wang Y."/>
            <person name="Stata M."/>
            <person name="Wang W."/>
            <person name="Stajich J.E."/>
            <person name="White M.M."/>
            <person name="Moncalvo J.M."/>
        </authorList>
    </citation>
    <scope>NUCLEOTIDE SEQUENCE [LARGE SCALE GENOMIC DNA]</scope>
    <source>
        <strain evidence="4 5">AUS-77-4</strain>
    </source>
</reference>
<dbReference type="InterPro" id="IPR048874">
    <property type="entry name" value="Ribosomal_bL31m_N"/>
</dbReference>
<dbReference type="GO" id="GO:0003735">
    <property type="term" value="F:structural constituent of ribosome"/>
    <property type="evidence" value="ECO:0007669"/>
    <property type="project" value="InterPro"/>
</dbReference>